<dbReference type="EMBL" id="CT868185">
    <property type="protein sequence ID" value="CAK74461.1"/>
    <property type="molecule type" value="Genomic_DNA"/>
</dbReference>
<proteinExistence type="predicted"/>
<evidence type="ECO:0000313" key="3">
    <source>
        <dbReference type="Proteomes" id="UP000000600"/>
    </source>
</evidence>
<organism evidence="2 3">
    <name type="scientific">Paramecium tetraurelia</name>
    <dbReference type="NCBI Taxonomy" id="5888"/>
    <lineage>
        <taxon>Eukaryota</taxon>
        <taxon>Sar</taxon>
        <taxon>Alveolata</taxon>
        <taxon>Ciliophora</taxon>
        <taxon>Intramacronucleata</taxon>
        <taxon>Oligohymenophorea</taxon>
        <taxon>Peniculida</taxon>
        <taxon>Parameciidae</taxon>
        <taxon>Paramecium</taxon>
    </lineage>
</organism>
<sequence>MKQIIKIQFCPNDYSFQLHNLKHTDQDTYQYSKKESLKNDDVEAEDDDYDNNGDEFQHRRKYSRNELLNRRWYK</sequence>
<dbReference type="HOGENOM" id="CLU_2693095_0_0_1"/>
<dbReference type="Proteomes" id="UP000000600">
    <property type="component" value="Unassembled WGS sequence"/>
</dbReference>
<dbReference type="KEGG" id="ptm:GSPATT00010661001"/>
<keyword evidence="3" id="KW-1185">Reference proteome</keyword>
<dbReference type="AlphaFoldDB" id="A0CUJ4"/>
<reference evidence="2 3" key="1">
    <citation type="journal article" date="2006" name="Nature">
        <title>Global trends of whole-genome duplications revealed by the ciliate Paramecium tetraurelia.</title>
        <authorList>
            <consortium name="Genoscope"/>
            <person name="Aury J.-M."/>
            <person name="Jaillon O."/>
            <person name="Duret L."/>
            <person name="Noel B."/>
            <person name="Jubin C."/>
            <person name="Porcel B.M."/>
            <person name="Segurens B."/>
            <person name="Daubin V."/>
            <person name="Anthouard V."/>
            <person name="Aiach N."/>
            <person name="Arnaiz O."/>
            <person name="Billaut A."/>
            <person name="Beisson J."/>
            <person name="Blanc I."/>
            <person name="Bouhouche K."/>
            <person name="Camara F."/>
            <person name="Duharcourt S."/>
            <person name="Guigo R."/>
            <person name="Gogendeau D."/>
            <person name="Katinka M."/>
            <person name="Keller A.-M."/>
            <person name="Kissmehl R."/>
            <person name="Klotz C."/>
            <person name="Koll F."/>
            <person name="Le Moue A."/>
            <person name="Lepere C."/>
            <person name="Malinsky S."/>
            <person name="Nowacki M."/>
            <person name="Nowak J.K."/>
            <person name="Plattner H."/>
            <person name="Poulain J."/>
            <person name="Ruiz F."/>
            <person name="Serrano V."/>
            <person name="Zagulski M."/>
            <person name="Dessen P."/>
            <person name="Betermier M."/>
            <person name="Weissenbach J."/>
            <person name="Scarpelli C."/>
            <person name="Schachter V."/>
            <person name="Sperling L."/>
            <person name="Meyer E."/>
            <person name="Cohen J."/>
            <person name="Wincker P."/>
        </authorList>
    </citation>
    <scope>NUCLEOTIDE SEQUENCE [LARGE SCALE GENOMIC DNA]</scope>
    <source>
        <strain evidence="2 3">Stock d4-2</strain>
    </source>
</reference>
<dbReference type="GeneID" id="5027643"/>
<dbReference type="InParanoid" id="A0CUJ4"/>
<dbReference type="RefSeq" id="XP_001441858.1">
    <property type="nucleotide sequence ID" value="XM_001441821.1"/>
</dbReference>
<evidence type="ECO:0000313" key="2">
    <source>
        <dbReference type="EMBL" id="CAK74461.1"/>
    </source>
</evidence>
<feature type="region of interest" description="Disordered" evidence="1">
    <location>
        <begin position="32"/>
        <end position="57"/>
    </location>
</feature>
<feature type="compositionally biased region" description="Basic and acidic residues" evidence="1">
    <location>
        <begin position="32"/>
        <end position="41"/>
    </location>
</feature>
<name>A0CUJ4_PARTE</name>
<accession>A0CUJ4</accession>
<gene>
    <name evidence="2" type="ORF">GSPATT00010661001</name>
</gene>
<feature type="compositionally biased region" description="Acidic residues" evidence="1">
    <location>
        <begin position="42"/>
        <end position="53"/>
    </location>
</feature>
<protein>
    <submittedName>
        <fullName evidence="2">Uncharacterized protein</fullName>
    </submittedName>
</protein>
<evidence type="ECO:0000256" key="1">
    <source>
        <dbReference type="SAM" id="MobiDB-lite"/>
    </source>
</evidence>